<dbReference type="InterPro" id="IPR045339">
    <property type="entry name" value="DUF6534"/>
</dbReference>
<comment type="caution">
    <text evidence="3">The sequence shown here is derived from an EMBL/GenBank/DDBJ whole genome shotgun (WGS) entry which is preliminary data.</text>
</comment>
<reference evidence="3 4" key="1">
    <citation type="journal article" name="Sci. Rep.">
        <title>Telomere-to-telomere assembled and centromere annotated genomes of the two main subspecies of the button mushroom Agaricus bisporus reveal especially polymorphic chromosome ends.</title>
        <authorList>
            <person name="Sonnenberg A.S.M."/>
            <person name="Sedaghat-Telgerd N."/>
            <person name="Lavrijssen B."/>
            <person name="Ohm R.A."/>
            <person name="Hendrickx P.M."/>
            <person name="Scholtmeijer K."/>
            <person name="Baars J.J.P."/>
            <person name="van Peer A."/>
        </authorList>
    </citation>
    <scope>NUCLEOTIDE SEQUENCE [LARGE SCALE GENOMIC DNA]</scope>
    <source>
        <strain evidence="3 4">H119_p4</strain>
    </source>
</reference>
<evidence type="ECO:0000256" key="1">
    <source>
        <dbReference type="SAM" id="Phobius"/>
    </source>
</evidence>
<name>A0A8H7F3Z5_AGABI</name>
<feature type="domain" description="DUF6534" evidence="2">
    <location>
        <begin position="162"/>
        <end position="245"/>
    </location>
</feature>
<dbReference type="PANTHER" id="PTHR40465">
    <property type="entry name" value="CHROMOSOME 1, WHOLE GENOME SHOTGUN SEQUENCE"/>
    <property type="match status" value="1"/>
</dbReference>
<feature type="transmembrane region" description="Helical" evidence="1">
    <location>
        <begin position="115"/>
        <end position="139"/>
    </location>
</feature>
<dbReference type="AlphaFoldDB" id="A0A8H7F3Z5"/>
<protein>
    <recommendedName>
        <fullName evidence="2">DUF6534 domain-containing protein</fullName>
    </recommendedName>
</protein>
<dbReference type="Pfam" id="PF20152">
    <property type="entry name" value="DUF6534"/>
    <property type="match status" value="1"/>
</dbReference>
<dbReference type="PANTHER" id="PTHR40465:SF1">
    <property type="entry name" value="DUF6534 DOMAIN-CONTAINING PROTEIN"/>
    <property type="match status" value="1"/>
</dbReference>
<feature type="transmembrane region" description="Helical" evidence="1">
    <location>
        <begin position="82"/>
        <end position="103"/>
    </location>
</feature>
<dbReference type="EMBL" id="JABXXO010000006">
    <property type="protein sequence ID" value="KAF7776450.1"/>
    <property type="molecule type" value="Genomic_DNA"/>
</dbReference>
<feature type="transmembrane region" description="Helical" evidence="1">
    <location>
        <begin position="6"/>
        <end position="32"/>
    </location>
</feature>
<proteinExistence type="predicted"/>
<keyword evidence="1" id="KW-0472">Membrane</keyword>
<evidence type="ECO:0000313" key="3">
    <source>
        <dbReference type="EMBL" id="KAF7776450.1"/>
    </source>
</evidence>
<feature type="transmembrane region" description="Helical" evidence="1">
    <location>
        <begin position="151"/>
        <end position="177"/>
    </location>
</feature>
<dbReference type="Proteomes" id="UP000629468">
    <property type="component" value="Unassembled WGS sequence"/>
</dbReference>
<feature type="transmembrane region" description="Helical" evidence="1">
    <location>
        <begin position="198"/>
        <end position="219"/>
    </location>
</feature>
<feature type="transmembrane region" description="Helical" evidence="1">
    <location>
        <begin position="44"/>
        <end position="62"/>
    </location>
</feature>
<evidence type="ECO:0000313" key="4">
    <source>
        <dbReference type="Proteomes" id="UP000629468"/>
    </source>
</evidence>
<organism evidence="3 4">
    <name type="scientific">Agaricus bisporus var. burnettii</name>
    <dbReference type="NCBI Taxonomy" id="192524"/>
    <lineage>
        <taxon>Eukaryota</taxon>
        <taxon>Fungi</taxon>
        <taxon>Dikarya</taxon>
        <taxon>Basidiomycota</taxon>
        <taxon>Agaricomycotina</taxon>
        <taxon>Agaricomycetes</taxon>
        <taxon>Agaricomycetidae</taxon>
        <taxon>Agaricales</taxon>
        <taxon>Agaricineae</taxon>
        <taxon>Agaricaceae</taxon>
        <taxon>Agaricus</taxon>
    </lineage>
</organism>
<sequence length="281" mass="31276">MIPVTYRGPLLVGYCLDVLLYGILTVQTYLYYIAFPNDKKTTKAIVGFVYIIDTTQTILALYDFYQLFCVSKDLAEVVAKFGFMWLTIPLSSSLIATVAQLFYAHRIYILSRKKAVTVIVILLALTQLSFGLTSAAYFHTNATLANAISSLLGAVLWGAAGMTCDLVIAVYMSWFLTIQMKRSSRTTQVLLTRIKRRLLETGLLTAAMATAYPLLGYLVTNAFTVPGLSLGKIYSNSILVLLNNRFTIAGGRNEPDIEFEADSYRLTDLPRRESVEHGIQE</sequence>
<gene>
    <name evidence="3" type="ORF">Agabi119p4_4843</name>
</gene>
<keyword evidence="1" id="KW-1133">Transmembrane helix</keyword>
<keyword evidence="1" id="KW-0812">Transmembrane</keyword>
<accession>A0A8H7F3Z5</accession>
<evidence type="ECO:0000259" key="2">
    <source>
        <dbReference type="Pfam" id="PF20152"/>
    </source>
</evidence>